<name>A0ABR1JXJ2_9AGAR</name>
<feature type="region of interest" description="Disordered" evidence="1">
    <location>
        <begin position="331"/>
        <end position="412"/>
    </location>
</feature>
<sequence length="894" mass="98508">MNSPTVCTGSKPRAYILELPAEIFDQIICSCALYGFPEAIAALSQSCRYFHNLIYGQDSDTNAAGGPLWREIFLTTFDDPRNVLKTTKRPITKDWNESVSFDWKTEFQRRIQAKTIFQPKPISKQALESVSLTQSLKAMTSTIATSTPVFAVDEESDGPERISRSFNTAWINQILCNGYPVLLTHKLLGRTPIELVDSGTPQSSLGRQVLREEWNRSDAGQSFFKLITQAGFRAFSSPHEVTFSSSPSTTQPTPLPSDVGVAAAANRTSFPGSIGSSKLDGEKPIQSFPSLLRPERQRKLARATARRRVYNLSFLAQDRLWGPFLPYEEKTGLSPKASSKAKETTKERKGKEKVKDLSDADDGVFDDAPAKESPAILDSDEQDSMLGLIRDTANDGSPGTAETAEGSSSHEATAVPLDVMRAIVTNFGVYIQGPNFLEAVDQDDEDGSGEDEVEGEGVEGTGHTHNLVFDLLDLLNHAHTADEDDDEDFQPHGGEDDDTGSDAQSEGDGNASGDEDYSLHGQENVTYPMYPPFPHLVKPDYGFIAAARIIVEENLKERLVDARNDLERLRSGDTTGVGGMPAGWPWFMSVSAIEGTRDHLERISVEPLVDIIEGSSASDQVVNPHDRRDGGLEASRMGTMPGFWDGWNQGGVAKDESDQPISWDSGCSSNEDKNNTAGVDGWDWASVAGVWLRAVCWMDYRDLLFHNFRINRQNIIPHTMRHDIEQIQETCRVFSIALKITGYERVAAPLTLPPVPAMTSKVVNADVEREQNQETKGKGKEKETIPGERSNIMTDYNPLVYLLPVIHFEGEFRGSDVDARAHRRARGTVRMIGDGAVRWTMISSEASTPQRDEWTMEGVQVGGVGTQFGVIGLWTGARHEEGDPIGPTWAWKVT</sequence>
<feature type="region of interest" description="Disordered" evidence="1">
    <location>
        <begin position="271"/>
        <end position="291"/>
    </location>
</feature>
<gene>
    <name evidence="2" type="ORF">VKT23_004532</name>
</gene>
<feature type="compositionally biased region" description="Polar residues" evidence="1">
    <location>
        <begin position="659"/>
        <end position="669"/>
    </location>
</feature>
<reference evidence="2 3" key="1">
    <citation type="submission" date="2024-01" db="EMBL/GenBank/DDBJ databases">
        <title>A draft genome for the cacao thread blight pathogen Marasmiellus scandens.</title>
        <authorList>
            <person name="Baruah I.K."/>
            <person name="Leung J."/>
            <person name="Bukari Y."/>
            <person name="Amoako-Attah I."/>
            <person name="Meinhardt L.W."/>
            <person name="Bailey B.A."/>
            <person name="Cohen S.P."/>
        </authorList>
    </citation>
    <scope>NUCLEOTIDE SEQUENCE [LARGE SCALE GENOMIC DNA]</scope>
    <source>
        <strain evidence="2 3">GH-19</strain>
    </source>
</reference>
<evidence type="ECO:0000256" key="1">
    <source>
        <dbReference type="SAM" id="MobiDB-lite"/>
    </source>
</evidence>
<accession>A0ABR1JXJ2</accession>
<comment type="caution">
    <text evidence="2">The sequence shown here is derived from an EMBL/GenBank/DDBJ whole genome shotgun (WGS) entry which is preliminary data.</text>
</comment>
<evidence type="ECO:0000313" key="3">
    <source>
        <dbReference type="Proteomes" id="UP001498398"/>
    </source>
</evidence>
<feature type="region of interest" description="Disordered" evidence="1">
    <location>
        <begin position="440"/>
        <end position="462"/>
    </location>
</feature>
<evidence type="ECO:0000313" key="2">
    <source>
        <dbReference type="EMBL" id="KAK7467480.1"/>
    </source>
</evidence>
<feature type="region of interest" description="Disordered" evidence="1">
    <location>
        <begin position="649"/>
        <end position="674"/>
    </location>
</feature>
<evidence type="ECO:0008006" key="4">
    <source>
        <dbReference type="Google" id="ProtNLM"/>
    </source>
</evidence>
<dbReference type="EMBL" id="JBANRG010000004">
    <property type="protein sequence ID" value="KAK7467480.1"/>
    <property type="molecule type" value="Genomic_DNA"/>
</dbReference>
<feature type="compositionally biased region" description="Acidic residues" evidence="1">
    <location>
        <begin position="440"/>
        <end position="457"/>
    </location>
</feature>
<protein>
    <recommendedName>
        <fullName evidence="4">F-box domain-containing protein</fullName>
    </recommendedName>
</protein>
<feature type="compositionally biased region" description="Basic and acidic residues" evidence="1">
    <location>
        <begin position="340"/>
        <end position="358"/>
    </location>
</feature>
<organism evidence="2 3">
    <name type="scientific">Marasmiellus scandens</name>
    <dbReference type="NCBI Taxonomy" id="2682957"/>
    <lineage>
        <taxon>Eukaryota</taxon>
        <taxon>Fungi</taxon>
        <taxon>Dikarya</taxon>
        <taxon>Basidiomycota</taxon>
        <taxon>Agaricomycotina</taxon>
        <taxon>Agaricomycetes</taxon>
        <taxon>Agaricomycetidae</taxon>
        <taxon>Agaricales</taxon>
        <taxon>Marasmiineae</taxon>
        <taxon>Omphalotaceae</taxon>
        <taxon>Marasmiellus</taxon>
    </lineage>
</organism>
<keyword evidence="3" id="KW-1185">Reference proteome</keyword>
<proteinExistence type="predicted"/>
<feature type="region of interest" description="Disordered" evidence="1">
    <location>
        <begin position="482"/>
        <end position="523"/>
    </location>
</feature>
<dbReference type="Proteomes" id="UP001498398">
    <property type="component" value="Unassembled WGS sequence"/>
</dbReference>